<name>A0ABQ9G948_9NEOP</name>
<evidence type="ECO:0000313" key="1">
    <source>
        <dbReference type="EMBL" id="KAJ8868002.1"/>
    </source>
</evidence>
<reference evidence="1 2" key="1">
    <citation type="submission" date="2023-02" db="EMBL/GenBank/DDBJ databases">
        <title>LHISI_Scaffold_Assembly.</title>
        <authorList>
            <person name="Stuart O.P."/>
            <person name="Cleave R."/>
            <person name="Magrath M.J.L."/>
            <person name="Mikheyev A.S."/>
        </authorList>
    </citation>
    <scope>NUCLEOTIDE SEQUENCE [LARGE SCALE GENOMIC DNA]</scope>
    <source>
        <strain evidence="1">Daus_M_001</strain>
        <tissue evidence="1">Leg muscle</tissue>
    </source>
</reference>
<keyword evidence="2" id="KW-1185">Reference proteome</keyword>
<accession>A0ABQ9G948</accession>
<evidence type="ECO:0000313" key="2">
    <source>
        <dbReference type="Proteomes" id="UP001159363"/>
    </source>
</evidence>
<dbReference type="Proteomes" id="UP001159363">
    <property type="component" value="Chromosome 14"/>
</dbReference>
<proteinExistence type="predicted"/>
<gene>
    <name evidence="1" type="ORF">PR048_031811</name>
</gene>
<comment type="caution">
    <text evidence="1">The sequence shown here is derived from an EMBL/GenBank/DDBJ whole genome shotgun (WGS) entry which is preliminary data.</text>
</comment>
<organism evidence="1 2">
    <name type="scientific">Dryococelus australis</name>
    <dbReference type="NCBI Taxonomy" id="614101"/>
    <lineage>
        <taxon>Eukaryota</taxon>
        <taxon>Metazoa</taxon>
        <taxon>Ecdysozoa</taxon>
        <taxon>Arthropoda</taxon>
        <taxon>Hexapoda</taxon>
        <taxon>Insecta</taxon>
        <taxon>Pterygota</taxon>
        <taxon>Neoptera</taxon>
        <taxon>Polyneoptera</taxon>
        <taxon>Phasmatodea</taxon>
        <taxon>Verophasmatodea</taxon>
        <taxon>Anareolatae</taxon>
        <taxon>Phasmatidae</taxon>
        <taxon>Eurycanthinae</taxon>
        <taxon>Dryococelus</taxon>
    </lineage>
</organism>
<sequence>MVNCLLLADDLTFDKACKIVFNMESANQSANKIVSWTCNKCNNKGHTSKFCFNKIAPYEVPCALRDSVKKGLLSLENKGVLYKINYSQWASRIVCP</sequence>
<protein>
    <submittedName>
        <fullName evidence="1">Uncharacterized protein</fullName>
    </submittedName>
</protein>
<dbReference type="EMBL" id="JARBHB010000015">
    <property type="protein sequence ID" value="KAJ8868002.1"/>
    <property type="molecule type" value="Genomic_DNA"/>
</dbReference>